<protein>
    <submittedName>
        <fullName evidence="1">Uncharacterized protein</fullName>
    </submittedName>
</protein>
<dbReference type="eggNOG" id="ENOG5032U2Y">
    <property type="taxonomic scope" value="Bacteria"/>
</dbReference>
<dbReference type="Proteomes" id="UP000033664">
    <property type="component" value="Unassembled WGS sequence"/>
</dbReference>
<evidence type="ECO:0000313" key="1">
    <source>
        <dbReference type="EMBL" id="KJY97491.1"/>
    </source>
</evidence>
<proteinExistence type="predicted"/>
<dbReference type="EMBL" id="PNCG01000005">
    <property type="protein sequence ID" value="TMP87568.1"/>
    <property type="molecule type" value="Genomic_DNA"/>
</dbReference>
<evidence type="ECO:0000313" key="2">
    <source>
        <dbReference type="EMBL" id="TMP87568.1"/>
    </source>
</evidence>
<sequence>MINDNDIIDTLEELEAFLRSVESGKLGLDNAAGIALATNNADGRPFIAVLDDNHQLLLGRWVTQEVYDNGKDLVRNAPQQRH</sequence>
<dbReference type="Proteomes" id="UP000305874">
    <property type="component" value="Unassembled WGS sequence"/>
</dbReference>
<reference evidence="1 3" key="1">
    <citation type="journal article" date="2015" name="BMC Genomics">
        <title>Genome mining reveals unlocked bioactive potential of marine Gram-negative bacteria.</title>
        <authorList>
            <person name="Machado H."/>
            <person name="Sonnenschein E.C."/>
            <person name="Melchiorsen J."/>
            <person name="Gram L."/>
        </authorList>
    </citation>
    <scope>NUCLEOTIDE SEQUENCE [LARGE SCALE GENOMIC DNA]</scope>
    <source>
        <strain evidence="1 3">S3137</strain>
    </source>
</reference>
<dbReference type="RefSeq" id="WP_022945335.1">
    <property type="nucleotide sequence ID" value="NZ_DJHQ01000008.1"/>
</dbReference>
<dbReference type="AlphaFoldDB" id="A0A0F4PTC1"/>
<evidence type="ECO:0000313" key="3">
    <source>
        <dbReference type="Proteomes" id="UP000033664"/>
    </source>
</evidence>
<reference evidence="2" key="4">
    <citation type="submission" date="2019-09" db="EMBL/GenBank/DDBJ databases">
        <title>Co-occurence of chitin degradation, pigmentation and bioactivity in marine Pseudoalteromonas.</title>
        <authorList>
            <person name="Sonnenschein E.C."/>
            <person name="Bech P.K."/>
        </authorList>
    </citation>
    <scope>NUCLEOTIDE SEQUENCE</scope>
    <source>
        <strain evidence="2">S2897</strain>
    </source>
</reference>
<dbReference type="EMBL" id="JXXZ01000012">
    <property type="protein sequence ID" value="KJY97491.1"/>
    <property type="molecule type" value="Genomic_DNA"/>
</dbReference>
<evidence type="ECO:0000313" key="4">
    <source>
        <dbReference type="Proteomes" id="UP000305874"/>
    </source>
</evidence>
<dbReference type="PATRIC" id="fig|151081.8.peg.345"/>
<gene>
    <name evidence="2" type="ORF">CWC05_06845</name>
    <name evidence="1" type="ORF">TW72_14375</name>
</gene>
<dbReference type="OrthoDB" id="6215512at2"/>
<organism evidence="1 3">
    <name type="scientific">Pseudoalteromonas ruthenica</name>
    <dbReference type="NCBI Taxonomy" id="151081"/>
    <lineage>
        <taxon>Bacteria</taxon>
        <taxon>Pseudomonadati</taxon>
        <taxon>Pseudomonadota</taxon>
        <taxon>Gammaproteobacteria</taxon>
        <taxon>Alteromonadales</taxon>
        <taxon>Pseudoalteromonadaceae</taxon>
        <taxon>Pseudoalteromonas</taxon>
    </lineage>
</organism>
<accession>A0A0F4PTC1</accession>
<name>A0A0F4PTC1_9GAMM</name>
<keyword evidence="3" id="KW-1185">Reference proteome</keyword>
<comment type="caution">
    <text evidence="1">The sequence shown here is derived from an EMBL/GenBank/DDBJ whole genome shotgun (WGS) entry which is preliminary data.</text>
</comment>
<dbReference type="GeneID" id="58229682"/>
<reference evidence="4" key="3">
    <citation type="submission" date="2019-06" db="EMBL/GenBank/DDBJ databases">
        <title>Co-occurence of chitin degradation, pigmentation and bioactivity in marine Pseudoalteromonas.</title>
        <authorList>
            <person name="Sonnenschein E.C."/>
            <person name="Bech P.K."/>
        </authorList>
    </citation>
    <scope>NUCLEOTIDE SEQUENCE [LARGE SCALE GENOMIC DNA]</scope>
    <source>
        <strain evidence="4">S2897</strain>
    </source>
</reference>
<reference evidence="2 4" key="2">
    <citation type="submission" date="2017-12" db="EMBL/GenBank/DDBJ databases">
        <authorList>
            <person name="Paulsen S."/>
            <person name="Gram L.K."/>
        </authorList>
    </citation>
    <scope>NUCLEOTIDE SEQUENCE [LARGE SCALE GENOMIC DNA]</scope>
    <source>
        <strain evidence="2 4">S2897</strain>
    </source>
</reference>